<feature type="domain" description="Duffy-binding-like" evidence="3">
    <location>
        <begin position="1602"/>
        <end position="1748"/>
    </location>
</feature>
<name>A0A024VBE6_PLAFA</name>
<dbReference type="Pfam" id="PF03011">
    <property type="entry name" value="PFEMP"/>
    <property type="match status" value="2"/>
</dbReference>
<dbReference type="FunFam" id="1.20.58.1930:FF:000001">
    <property type="entry name" value="Erythrocyte membrane protein 1, PfEMP1"/>
    <property type="match status" value="1"/>
</dbReference>
<feature type="compositionally biased region" description="Gly residues" evidence="1">
    <location>
        <begin position="488"/>
        <end position="497"/>
    </location>
</feature>
<feature type="domain" description="Duffy-binding-like" evidence="7">
    <location>
        <begin position="1321"/>
        <end position="1478"/>
    </location>
</feature>
<evidence type="ECO:0000259" key="4">
    <source>
        <dbReference type="Pfam" id="PF05424"/>
    </source>
</evidence>
<evidence type="ECO:0000259" key="3">
    <source>
        <dbReference type="Pfam" id="PF03011"/>
    </source>
</evidence>
<dbReference type="FunFam" id="1.20.58.830:FF:000004">
    <property type="entry name" value="Erythrocyte membrane protein 1, PfEMP1"/>
    <property type="match status" value="1"/>
</dbReference>
<protein>
    <recommendedName>
        <fullName evidence="10">Duffy-binding-like domain-containing protein</fullName>
    </recommendedName>
</protein>
<feature type="domain" description="Duffy-antigen binding" evidence="4">
    <location>
        <begin position="1135"/>
        <end position="1243"/>
    </location>
</feature>
<keyword evidence="2" id="KW-1133">Transmembrane helix</keyword>
<feature type="compositionally biased region" description="Acidic residues" evidence="1">
    <location>
        <begin position="1793"/>
        <end position="1802"/>
    </location>
</feature>
<feature type="region of interest" description="Disordered" evidence="1">
    <location>
        <begin position="1793"/>
        <end position="1854"/>
    </location>
</feature>
<feature type="compositionally biased region" description="Low complexity" evidence="1">
    <location>
        <begin position="498"/>
        <end position="507"/>
    </location>
</feature>
<dbReference type="FunFam" id="1.20.58.830:FF:000009">
    <property type="entry name" value="Erythrocyte membrane protein 1, PfEMP1"/>
    <property type="match status" value="1"/>
</dbReference>
<evidence type="ECO:0000259" key="5">
    <source>
        <dbReference type="Pfam" id="PF15447"/>
    </source>
</evidence>
<dbReference type="Pfam" id="PF05424">
    <property type="entry name" value="Duffy_binding"/>
    <property type="match status" value="3"/>
</dbReference>
<feature type="region of interest" description="Disordered" evidence="1">
    <location>
        <begin position="86"/>
        <end position="105"/>
    </location>
</feature>
<feature type="domain" description="Cysteine-rich interdomain region 1 gamma" evidence="6">
    <location>
        <begin position="1526"/>
        <end position="1586"/>
    </location>
</feature>
<feature type="compositionally biased region" description="Basic and acidic residues" evidence="1">
    <location>
        <begin position="1458"/>
        <end position="1468"/>
    </location>
</feature>
<keyword evidence="2" id="KW-0472">Membrane</keyword>
<dbReference type="Pfam" id="PF22672">
    <property type="entry name" value="DBL_C"/>
    <property type="match status" value="2"/>
</dbReference>
<feature type="compositionally biased region" description="Polar residues" evidence="1">
    <location>
        <begin position="1258"/>
        <end position="1272"/>
    </location>
</feature>
<dbReference type="Gene3D" id="1.20.58.830">
    <property type="match status" value="3"/>
</dbReference>
<dbReference type="GO" id="GO:0046789">
    <property type="term" value="F:host cell surface receptor binding"/>
    <property type="evidence" value="ECO:0007669"/>
    <property type="project" value="InterPro"/>
</dbReference>
<dbReference type="InterPro" id="IPR054595">
    <property type="entry name" value="DBL_C"/>
</dbReference>
<feature type="domain" description="Duffy-binding-like" evidence="3">
    <location>
        <begin position="670"/>
        <end position="834"/>
    </location>
</feature>
<feature type="region of interest" description="Disordered" evidence="1">
    <location>
        <begin position="1"/>
        <end position="20"/>
    </location>
</feature>
<organism evidence="8 9">
    <name type="scientific">Plasmodium falciparum Vietnam Oak-Knoll</name>
    <name type="common">FVO</name>
    <dbReference type="NCBI Taxonomy" id="1036723"/>
    <lineage>
        <taxon>Eukaryota</taxon>
        <taxon>Sar</taxon>
        <taxon>Alveolata</taxon>
        <taxon>Apicomplexa</taxon>
        <taxon>Aconoidasida</taxon>
        <taxon>Haemosporida</taxon>
        <taxon>Plasmodiidae</taxon>
        <taxon>Plasmodium</taxon>
        <taxon>Plasmodium (Laverania)</taxon>
    </lineage>
</organism>
<accession>A0A024VBE6</accession>
<feature type="domain" description="Duffy-antigen binding" evidence="4">
    <location>
        <begin position="126"/>
        <end position="322"/>
    </location>
</feature>
<dbReference type="InterPro" id="IPR008602">
    <property type="entry name" value="Duffy-antigen-binding"/>
</dbReference>
<evidence type="ECO:0000259" key="7">
    <source>
        <dbReference type="Pfam" id="PF22672"/>
    </source>
</evidence>
<evidence type="ECO:0000256" key="1">
    <source>
        <dbReference type="SAM" id="MobiDB-lite"/>
    </source>
</evidence>
<dbReference type="FunFam" id="1.20.1310.20:FF:000001">
    <property type="entry name" value="Erythrocyte membrane protein 1, PfEMP1"/>
    <property type="match status" value="1"/>
</dbReference>
<feature type="region of interest" description="Disordered" evidence="1">
    <location>
        <begin position="1742"/>
        <end position="1764"/>
    </location>
</feature>
<evidence type="ECO:0000313" key="9">
    <source>
        <dbReference type="Proteomes" id="UP000030690"/>
    </source>
</evidence>
<dbReference type="InterPro" id="IPR029210">
    <property type="entry name" value="PfEMP1_NTS"/>
</dbReference>
<keyword evidence="2" id="KW-0812">Transmembrane</keyword>
<feature type="region of interest" description="Disordered" evidence="1">
    <location>
        <begin position="481"/>
        <end position="511"/>
    </location>
</feature>
<evidence type="ECO:0000313" key="8">
    <source>
        <dbReference type="EMBL" id="ETW20353.1"/>
    </source>
</evidence>
<feature type="domain" description="Duffy-binding-like" evidence="7">
    <location>
        <begin position="326"/>
        <end position="484"/>
    </location>
</feature>
<dbReference type="FunFam" id="1.20.58.830:FF:000002">
    <property type="entry name" value="Erythrocyte membrane protein 1, PfEMP1"/>
    <property type="match status" value="1"/>
</dbReference>
<feature type="domain" description="Plasmodium falciparum erythrocyte membrane protein-1 N-terminal segment" evidence="5">
    <location>
        <begin position="23"/>
        <end position="59"/>
    </location>
</feature>
<evidence type="ECO:0000259" key="6">
    <source>
        <dbReference type="Pfam" id="PF18562"/>
    </source>
</evidence>
<feature type="transmembrane region" description="Helical" evidence="2">
    <location>
        <begin position="1860"/>
        <end position="1886"/>
    </location>
</feature>
<sequence>MVKEVRGGAGSGGDADKYKNAQDAKHLLDMIGEKVYKEKVKKEAEERSKGELEGKLSLAPILGVESAYTTDPCQLIEDKGEKLAARGDPCGNGSGNGGTGNDDLKRFSKERVSKYDEKKIKHNSEGACAPYRRLSLCNKNFQKINNDDSSKAKHDLLLDVCYAAKYEGESITLNYPKYQTTYDSFPFELCTVLARSFADIGDIVRGKDLYRGNNKEKEKREKLEQKLKEIFKKIHGNLRNGVKDHYNGDGDNYYQLREDWWTANRETVWKAITCNDRLGGNAYFRKTCSDTKGSSVANHKCRCPNGNDQVPTYFDYVPQFLRWFEEWAEDFCRKKKKYVDIVKTYCRGKYQGADRYCSRNGYDCTKTKPAIGKYRMGNQCTKCLFACNPYVEWIDNQRKQFDKQKKKYDEEMQKYTNGGGGGGGRRLRRGATATNYDGYESKFYKELQSNGYGSVDAFLEKLSKEKVCEQITTQEEGRISFENVNSRGGDGVAGSGGASASSDTSGTNNENEGTFYRSKYCQPCPHCGMKKKGGKWEPKQKDENCTRGKLYEPRDEKGGTPIRILKSGEGEKDIAEKLEQFCNQTSGSSGAVNAVGGSDSQKLYEDWKCYKHNEVQKVGQKDEDDDEDDDVNYVKNAGGLCILKNKNKKEKPEPNSQNNHADIQKTFNDFFNFWVAHMLKDSIYWRTKKIKGCLEKKNGNRCKNSNKCNRECGCFQRWVGQKREEWGKIKEQFRKQDDIGQETKMDPIVTLELVLQIEFLNEDSAEDTQNSLDAEEIKHLKEIKKILDEEKKREKEAAGGSGTGSATGKRTIMDKLIDYEKGEADNCLETHKDDQCLQDTGGSRALTPLTPVKKVEDAENEDEEEEEEEEEDDQEEQPEDTTEDTETPKVDGVKPACDIVATLFENPEYFKEVACNQKYGYPQRHWGWKCISETTTGKSDGSSGAMCIPPRRRRLYVGGLTNWATNTQASVSPGDAASTSTTESSLLQAFVKSAAVETFFLWDRYKKEWMAQKLAEKARDAELPFTFATASSGHMKALPVAHGVQSPQVPPTSLGLSGMAPGGPGAIPGAQLQNGVPGLGIGVAAGMGVAPGVGALGGEQSQVPHLPLRPQLGGLSGMQDQPIAIQAPVTDSESPQSKLQQTGEIPNDFLRLMFYTLGDYRDICIGDEKVINTLKAGGIDITTINDKIKEHINSGDTTPPRVTQTQPSDKRTNWWNNNAKYIWEGMICALTYKENEGKTNDTQKIKKDDTVYNKFFGENNNKNPGTTGTQKGTYEKDYKYDQVRLKDNDSDTDRKYTEDPINNPKLKDFVEIPTFFRWLHEWGNEFCVKRAQMLKDVRDNCRNSENPGKRHCSGDGHDCTENGQLRHKNMSADPDCPDCYEQCRKYRKWIDIKFEEYHKQENKYDGERQKVIACSKNGGGDNNCCNEIEKHTTAASFLKELKHCKDGQNSEDDTDKSEEDKKNNKIDFTKPLETFSRSTYCKTCPPNKVNCNGTGRGKSGKDPCTPDNGNNWKSVFNSINGKVEKSTIDVDMIDRRGAFIKEYMEKKSDKSFKDLFKTSRLFKGIREQKWECRYKDENTDICELKNFNNDIDLNQYTTFKVLLIYWLEDFLYGYYLLKKKKLIEKCTPKEGETCSEGNSKNDCACVKKWVAKKESEWKEIKNHFNNRKHQNGGDNDMKSLVRHFMETLIPRMDLVNNKGKINDLSTFLKSYGCNCADNSQNSTQNDVVLCLLENLKTKATSCQTQHQPSGIPETECQEPPPLPDEEDLLLEEEEEYTVGKEKVGNKAPAFCEIEEPKEEGEEKCEAAPTPKEPTATESEQKPEEKAPAPEVETKKDKDKVEKAPPKQRPQPPIKLLGDPLVIPSLATSTLMWTVGIGFATFTYFYLK</sequence>
<dbReference type="InterPro" id="IPR042202">
    <property type="entry name" value="Duffy-ag-bd_sf"/>
</dbReference>
<gene>
    <name evidence="8" type="ORF">PFFVO_00738</name>
</gene>
<feature type="region of interest" description="Disordered" evidence="1">
    <location>
        <begin position="834"/>
        <end position="892"/>
    </location>
</feature>
<feature type="compositionally biased region" description="Gly residues" evidence="1">
    <location>
        <begin position="90"/>
        <end position="100"/>
    </location>
</feature>
<dbReference type="InterPro" id="IPR041480">
    <property type="entry name" value="CIDR1_gamma"/>
</dbReference>
<feature type="compositionally biased region" description="Acidic residues" evidence="1">
    <location>
        <begin position="858"/>
        <end position="885"/>
    </location>
</feature>
<feature type="compositionally biased region" description="Polar residues" evidence="1">
    <location>
        <begin position="1194"/>
        <end position="1211"/>
    </location>
</feature>
<dbReference type="InterPro" id="IPR004258">
    <property type="entry name" value="DBL"/>
</dbReference>
<dbReference type="OrthoDB" id="378882at2759"/>
<evidence type="ECO:0000256" key="2">
    <source>
        <dbReference type="SAM" id="Phobius"/>
    </source>
</evidence>
<dbReference type="SUPFAM" id="SSF140924">
    <property type="entry name" value="Duffy binding domain-like"/>
    <property type="match status" value="4"/>
</dbReference>
<dbReference type="Gene3D" id="1.20.1310.20">
    <property type="entry name" value="Duffy-antigen binding domain"/>
    <property type="match status" value="2"/>
</dbReference>
<dbReference type="Pfam" id="PF15447">
    <property type="entry name" value="NTS"/>
    <property type="match status" value="1"/>
</dbReference>
<dbReference type="GO" id="GO:0016020">
    <property type="term" value="C:membrane"/>
    <property type="evidence" value="ECO:0007669"/>
    <property type="project" value="InterPro"/>
</dbReference>
<reference evidence="8 9" key="1">
    <citation type="submission" date="2013-02" db="EMBL/GenBank/DDBJ databases">
        <title>The Genome Annotation of Plasmodium falciparum Vietnam Oak-Knoll (FVO).</title>
        <authorList>
            <consortium name="The Broad Institute Genome Sequencing Platform"/>
            <consortium name="The Broad Institute Genome Sequencing Center for Infectious Disease"/>
            <person name="Neafsey D."/>
            <person name="Hoffman S."/>
            <person name="Volkman S."/>
            <person name="Rosenthal P."/>
            <person name="Walker B."/>
            <person name="Young S.K."/>
            <person name="Zeng Q."/>
            <person name="Gargeya S."/>
            <person name="Fitzgerald M."/>
            <person name="Haas B."/>
            <person name="Abouelleil A."/>
            <person name="Allen A.W."/>
            <person name="Alvarado L."/>
            <person name="Arachchi H.M."/>
            <person name="Berlin A.M."/>
            <person name="Chapman S.B."/>
            <person name="Gainer-Dewar J."/>
            <person name="Goldberg J."/>
            <person name="Griggs A."/>
            <person name="Gujja S."/>
            <person name="Hansen M."/>
            <person name="Howarth C."/>
            <person name="Imamovic A."/>
            <person name="Ireland A."/>
            <person name="Larimer J."/>
            <person name="McCowan C."/>
            <person name="Murphy C."/>
            <person name="Pearson M."/>
            <person name="Poon T.W."/>
            <person name="Priest M."/>
            <person name="Roberts A."/>
            <person name="Saif S."/>
            <person name="Shea T."/>
            <person name="Sisk P."/>
            <person name="Sykes S."/>
            <person name="Wortman J."/>
            <person name="Nusbaum C."/>
            <person name="Birren B."/>
        </authorList>
    </citation>
    <scope>NUCLEOTIDE SEQUENCE [LARGE SCALE GENOMIC DNA]</scope>
    <source>
        <strain evidence="9">Vietnam Oak-Knoll (FVO)</strain>
    </source>
</reference>
<dbReference type="Gene3D" id="1.20.58.1930">
    <property type="match status" value="1"/>
</dbReference>
<feature type="region of interest" description="Disordered" evidence="1">
    <location>
        <begin position="1445"/>
        <end position="1468"/>
    </location>
</feature>
<feature type="region of interest" description="Disordered" evidence="1">
    <location>
        <begin position="1191"/>
        <end position="1211"/>
    </location>
</feature>
<reference evidence="8 9" key="2">
    <citation type="submission" date="2013-02" db="EMBL/GenBank/DDBJ databases">
        <title>The Genome Sequence of Plasmodium falciparum Vietnam Oak-Knoll (FVO).</title>
        <authorList>
            <consortium name="The Broad Institute Genome Sequencing Platform"/>
            <consortium name="The Broad Institute Genome Sequencing Center for Infectious Disease"/>
            <person name="Neafsey D."/>
            <person name="Cheeseman I."/>
            <person name="Volkman S."/>
            <person name="Adams J."/>
            <person name="Walker B."/>
            <person name="Young S.K."/>
            <person name="Zeng Q."/>
            <person name="Gargeya S."/>
            <person name="Fitzgerald M."/>
            <person name="Haas B."/>
            <person name="Abouelleil A."/>
            <person name="Alvarado L."/>
            <person name="Arachchi H.M."/>
            <person name="Berlin A.M."/>
            <person name="Chapman S.B."/>
            <person name="Dewar J."/>
            <person name="Goldberg J."/>
            <person name="Griggs A."/>
            <person name="Gujja S."/>
            <person name="Hansen M."/>
            <person name="Howarth C."/>
            <person name="Imamovic A."/>
            <person name="Larimer J."/>
            <person name="McCowan C."/>
            <person name="Murphy C."/>
            <person name="Neiman D."/>
            <person name="Pearson M."/>
            <person name="Priest M."/>
            <person name="Roberts A."/>
            <person name="Saif S."/>
            <person name="Shea T."/>
            <person name="Sisk P."/>
            <person name="Sykes S."/>
            <person name="Wortman J."/>
            <person name="Nusbaum C."/>
            <person name="Birren B."/>
        </authorList>
    </citation>
    <scope>NUCLEOTIDE SEQUENCE [LARGE SCALE GENOMIC DNA]</scope>
    <source>
        <strain evidence="9">Vietnam Oak-Knoll (FVO)</strain>
    </source>
</reference>
<dbReference type="Pfam" id="PF18562">
    <property type="entry name" value="CIDR1_gamma"/>
    <property type="match status" value="1"/>
</dbReference>
<feature type="non-terminal residue" evidence="8">
    <location>
        <position position="1887"/>
    </location>
</feature>
<feature type="compositionally biased region" description="Basic and acidic residues" evidence="1">
    <location>
        <begin position="1818"/>
        <end position="1844"/>
    </location>
</feature>
<evidence type="ECO:0008006" key="10">
    <source>
        <dbReference type="Google" id="ProtNLM"/>
    </source>
</evidence>
<dbReference type="EMBL" id="KI925022">
    <property type="protein sequence ID" value="ETW20353.1"/>
    <property type="molecule type" value="Genomic_DNA"/>
</dbReference>
<proteinExistence type="predicted"/>
<dbReference type="Proteomes" id="UP000030690">
    <property type="component" value="Unassembled WGS sequence"/>
</dbReference>
<feature type="region of interest" description="Disordered" evidence="1">
    <location>
        <begin position="1255"/>
        <end position="1279"/>
    </location>
</feature>
<feature type="domain" description="Duffy-antigen binding" evidence="4">
    <location>
        <begin position="946"/>
        <end position="1028"/>
    </location>
</feature>